<protein>
    <submittedName>
        <fullName evidence="1">Uncharacterized protein</fullName>
    </submittedName>
</protein>
<dbReference type="AlphaFoldDB" id="A3KA70"/>
<comment type="caution">
    <text evidence="1">The sequence shown here is derived from an EMBL/GenBank/DDBJ whole genome shotgun (WGS) entry which is preliminary data.</text>
</comment>
<evidence type="ECO:0000313" key="1">
    <source>
        <dbReference type="EMBL" id="EBA05861.1"/>
    </source>
</evidence>
<dbReference type="RefSeq" id="WP_005863492.1">
    <property type="nucleotide sequence ID" value="NZ_AAYA01000021.1"/>
</dbReference>
<evidence type="ECO:0000313" key="2">
    <source>
        <dbReference type="Proteomes" id="UP000005713"/>
    </source>
</evidence>
<dbReference type="Proteomes" id="UP000005713">
    <property type="component" value="Unassembled WGS sequence"/>
</dbReference>
<dbReference type="OrthoDB" id="7877306at2"/>
<proteinExistence type="predicted"/>
<sequence>MPVDYTVHPDLSIVLVLFHGTVRTEENIEAFLNYRRHPDFDGLQNVLMDLAHCRFPDNFFAEMRALGDRMRPYYQTRDPRSRTSIYAPGNVAYGVSRLYRSRVNPDAPYPIGVFRTAEAALDFAGLDPHAPGLRGLLRPPPARGHIAR</sequence>
<gene>
    <name evidence="1" type="ORF">SSE37_15593</name>
</gene>
<organism evidence="1 2">
    <name type="scientific">Sagittula stellata (strain ATCC 700073 / DSM 11524 / E-37)</name>
    <dbReference type="NCBI Taxonomy" id="388399"/>
    <lineage>
        <taxon>Bacteria</taxon>
        <taxon>Pseudomonadati</taxon>
        <taxon>Pseudomonadota</taxon>
        <taxon>Alphaproteobacteria</taxon>
        <taxon>Rhodobacterales</taxon>
        <taxon>Roseobacteraceae</taxon>
        <taxon>Sagittula</taxon>
    </lineage>
</organism>
<accession>A3KA70</accession>
<keyword evidence="2" id="KW-1185">Reference proteome</keyword>
<dbReference type="EMBL" id="AAYA01000021">
    <property type="protein sequence ID" value="EBA05861.1"/>
    <property type="molecule type" value="Genomic_DNA"/>
</dbReference>
<reference evidence="1 2" key="1">
    <citation type="submission" date="2006-06" db="EMBL/GenBank/DDBJ databases">
        <authorList>
            <person name="Moran M.A."/>
            <person name="Ferriera S."/>
            <person name="Johnson J."/>
            <person name="Kravitz S."/>
            <person name="Beeson K."/>
            <person name="Sutton G."/>
            <person name="Rogers Y.-H."/>
            <person name="Friedman R."/>
            <person name="Frazier M."/>
            <person name="Venter J.C."/>
        </authorList>
    </citation>
    <scope>NUCLEOTIDE SEQUENCE [LARGE SCALE GENOMIC DNA]</scope>
    <source>
        <strain evidence="1 2">E-37</strain>
    </source>
</reference>
<name>A3KA70_SAGS3</name>